<dbReference type="GO" id="GO:0005815">
    <property type="term" value="C:microtubule organizing center"/>
    <property type="evidence" value="ECO:0007669"/>
    <property type="project" value="InterPro"/>
</dbReference>
<feature type="region of interest" description="Disordered" evidence="4">
    <location>
        <begin position="372"/>
        <end position="400"/>
    </location>
</feature>
<proteinExistence type="predicted"/>
<dbReference type="Proteomes" id="UP000887566">
    <property type="component" value="Unplaced"/>
</dbReference>
<feature type="compositionally biased region" description="Polar residues" evidence="4">
    <location>
        <begin position="657"/>
        <end position="671"/>
    </location>
</feature>
<dbReference type="WBParaSite" id="PSAMB.scaffold8794size5770.g31800.t1">
    <property type="protein sequence ID" value="PSAMB.scaffold8794size5770.g31800.t1"/>
    <property type="gene ID" value="PSAMB.scaffold8794size5770.g31800"/>
</dbReference>
<reference evidence="7" key="1">
    <citation type="submission" date="2022-11" db="UniProtKB">
        <authorList>
            <consortium name="WormBaseParasite"/>
        </authorList>
    </citation>
    <scope>IDENTIFICATION</scope>
</reference>
<evidence type="ECO:0000256" key="2">
    <source>
        <dbReference type="ARBA" id="ARBA00022490"/>
    </source>
</evidence>
<evidence type="ECO:0000256" key="1">
    <source>
        <dbReference type="ARBA" id="ARBA00004496"/>
    </source>
</evidence>
<dbReference type="Pfam" id="PF07989">
    <property type="entry name" value="Cnn_1N"/>
    <property type="match status" value="1"/>
</dbReference>
<organism evidence="6 7">
    <name type="scientific">Plectus sambesii</name>
    <dbReference type="NCBI Taxonomy" id="2011161"/>
    <lineage>
        <taxon>Eukaryota</taxon>
        <taxon>Metazoa</taxon>
        <taxon>Ecdysozoa</taxon>
        <taxon>Nematoda</taxon>
        <taxon>Chromadorea</taxon>
        <taxon>Plectida</taxon>
        <taxon>Plectina</taxon>
        <taxon>Plectoidea</taxon>
        <taxon>Plectidae</taxon>
        <taxon>Plectus</taxon>
    </lineage>
</organism>
<feature type="region of interest" description="Disordered" evidence="4">
    <location>
        <begin position="319"/>
        <end position="340"/>
    </location>
</feature>
<feature type="coiled-coil region" evidence="3">
    <location>
        <begin position="418"/>
        <end position="480"/>
    </location>
</feature>
<evidence type="ECO:0000259" key="5">
    <source>
        <dbReference type="Pfam" id="PF07989"/>
    </source>
</evidence>
<evidence type="ECO:0000256" key="4">
    <source>
        <dbReference type="SAM" id="MobiDB-lite"/>
    </source>
</evidence>
<sequence length="678" mass="76977">MGDKEENSELLIDEKTLPADVEFDLRQEMHAQQLHDDDAASTSSAQGRHGALRPAGSTDCLLNTSAGGSEDATPVARRTMNRTAHASMPDLSFAGRRQQYTSGGRTTPVKPMSMREYDQTLTHLRKENWNLKLKLFLLEGKIPKLNVELSVEVESLRKERAAEEERFTQMSNDITLLRRNAEREVDSLSNEIQLLRKQNDAQIDESRQLQHKLFAAQKQVIDLEAELRYARENFNGSDSEGNSNVSLLSERDRRILQLESAVVDKDYVAIELKHDYEDRLQRLQELLDKRQNISLTDSGDKTADALSTRVDRLEQHLATTKQRLSDAQKRPTTRDSDSMTVTTGADLEDLAARCEKYRQYARAVRSKVSAIEEDVRRRQSSENAADGSPHQRSLSPTRLSLGGLDRLTETVIKERQNSADLSAIIRQLQANNKELNRRLLENNDVIRTANERIAEKQQQCTQLSDALRRTEQRIVEERTKRLSIPISPSNSWSSLDAAQKSSLPEADMATPSDVSPKGSRHGASSDRLKQEMQEGVRRARRLLKYVKAMSDSAATIKTEDWKRLDDEVRALRYALDHCVHLMSTSSKENVAPGAGHDQQQFEVDRLKVENERLREYLLSSQQMLQEAQGRLQSQPMGIPSDINDGIVRELSKMRQVMQKTRQDVTTMQSRRGGSRPRT</sequence>
<name>A0A914XNM9_9BILA</name>
<feature type="region of interest" description="Disordered" evidence="4">
    <location>
        <begin position="486"/>
        <end position="532"/>
    </location>
</feature>
<feature type="region of interest" description="Disordered" evidence="4">
    <location>
        <begin position="657"/>
        <end position="678"/>
    </location>
</feature>
<keyword evidence="6" id="KW-1185">Reference proteome</keyword>
<evidence type="ECO:0000313" key="7">
    <source>
        <dbReference type="WBParaSite" id="PSAMB.scaffold8794size5770.g31800.t1"/>
    </source>
</evidence>
<feature type="compositionally biased region" description="Basic and acidic residues" evidence="4">
    <location>
        <begin position="27"/>
        <end position="38"/>
    </location>
</feature>
<keyword evidence="2" id="KW-0963">Cytoplasm</keyword>
<accession>A0A914XNM9</accession>
<feature type="region of interest" description="Disordered" evidence="4">
    <location>
        <begin position="27"/>
        <end position="75"/>
    </location>
</feature>
<feature type="compositionally biased region" description="Basic and acidic residues" evidence="4">
    <location>
        <begin position="523"/>
        <end position="532"/>
    </location>
</feature>
<protein>
    <submittedName>
        <fullName evidence="7">Centrosomin N-terminal motif 1 domain-containing protein</fullName>
    </submittedName>
</protein>
<comment type="subcellular location">
    <subcellularLocation>
        <location evidence="1">Cytoplasm</location>
    </subcellularLocation>
</comment>
<feature type="compositionally biased region" description="Basic and acidic residues" evidence="4">
    <location>
        <begin position="323"/>
        <end position="337"/>
    </location>
</feature>
<dbReference type="AlphaFoldDB" id="A0A914XNM9"/>
<feature type="domain" description="Centrosomin N-terminal motif 1" evidence="5">
    <location>
        <begin position="113"/>
        <end position="174"/>
    </location>
</feature>
<evidence type="ECO:0000256" key="3">
    <source>
        <dbReference type="SAM" id="Coils"/>
    </source>
</evidence>
<feature type="coiled-coil region" evidence="3">
    <location>
        <begin position="146"/>
        <end position="226"/>
    </location>
</feature>
<dbReference type="InterPro" id="IPR012943">
    <property type="entry name" value="Cnn_1N"/>
</dbReference>
<evidence type="ECO:0000313" key="6">
    <source>
        <dbReference type="Proteomes" id="UP000887566"/>
    </source>
</evidence>
<dbReference type="GO" id="GO:0005737">
    <property type="term" value="C:cytoplasm"/>
    <property type="evidence" value="ECO:0007669"/>
    <property type="project" value="UniProtKB-SubCell"/>
</dbReference>
<keyword evidence="3" id="KW-0175">Coiled coil</keyword>